<evidence type="ECO:0000313" key="1">
    <source>
        <dbReference type="EMBL" id="KAG7373452.1"/>
    </source>
</evidence>
<sequence length="499" mass="55670">MICMICIIQQFSGQSGINVSHSSNVQLGGGIQQRRSPFLIIDYDPLPPPHTDFHEKSGITLHLFNCSNITAHTVVIRAAPFMAVTAFQGYGNHIFSNIQLEPHPSREWVARRDAIHVSDLRVGPTLVNSTIGYTGDDFFNVHSTMLLVLNCSRISPQDASSPSINCLLVNPRVLPDAPRNTVYGTLSTLEFVQPGDLISFYRWPASDMAIRPILTDTTVRYLHDVSRRYGRDAQETLPPLLQYPPKTSWHEATNQTTKFAADEVWSVMLELNEPHHPYHYATVPPLGSIATVDTIASTGAKIIHNTFVDTKCNFGRFKSPGGVIQGNTFRQAGIENLELAALPQWLEGPVNVRDVQVIDNVFYVEQSEQLPVHCGPLCEHPGCDYGRSFLPYGGHKRIPTPSIKRDTDQDAWDHKSKGVFSVRKKQPFKFSPCSASNFGANPYLFNDRPIQIIHDQSKSSLFCQEPFNQDSPHIPHILKQTHLTTDHERGVFSESGGSP</sequence>
<evidence type="ECO:0000313" key="2">
    <source>
        <dbReference type="Proteomes" id="UP000693970"/>
    </source>
</evidence>
<comment type="caution">
    <text evidence="1">The sequence shown here is derived from an EMBL/GenBank/DDBJ whole genome shotgun (WGS) entry which is preliminary data.</text>
</comment>
<reference evidence="1" key="2">
    <citation type="submission" date="2021-04" db="EMBL/GenBank/DDBJ databases">
        <authorList>
            <person name="Podell S."/>
        </authorList>
    </citation>
    <scope>NUCLEOTIDE SEQUENCE</scope>
    <source>
        <strain evidence="1">Hildebrandi</strain>
    </source>
</reference>
<accession>A0A9K3Q6M6</accession>
<dbReference type="Proteomes" id="UP000693970">
    <property type="component" value="Unassembled WGS sequence"/>
</dbReference>
<gene>
    <name evidence="1" type="ORF">IV203_034176</name>
</gene>
<keyword evidence="2" id="KW-1185">Reference proteome</keyword>
<proteinExistence type="predicted"/>
<dbReference type="EMBL" id="JAGRRH010000002">
    <property type="protein sequence ID" value="KAG7373452.1"/>
    <property type="molecule type" value="Genomic_DNA"/>
</dbReference>
<name>A0A9K3Q6M6_9STRA</name>
<protein>
    <submittedName>
        <fullName evidence="1">Uncharacterized protein</fullName>
    </submittedName>
</protein>
<reference evidence="1" key="1">
    <citation type="journal article" date="2021" name="Sci. Rep.">
        <title>Diploid genomic architecture of Nitzschia inconspicua, an elite biomass production diatom.</title>
        <authorList>
            <person name="Oliver A."/>
            <person name="Podell S."/>
            <person name="Pinowska A."/>
            <person name="Traller J.C."/>
            <person name="Smith S.R."/>
            <person name="McClure R."/>
            <person name="Beliaev A."/>
            <person name="Bohutskyi P."/>
            <person name="Hill E.A."/>
            <person name="Rabines A."/>
            <person name="Zheng H."/>
            <person name="Allen L.Z."/>
            <person name="Kuo A."/>
            <person name="Grigoriev I.V."/>
            <person name="Allen A.E."/>
            <person name="Hazlebeck D."/>
            <person name="Allen E.E."/>
        </authorList>
    </citation>
    <scope>NUCLEOTIDE SEQUENCE</scope>
    <source>
        <strain evidence="1">Hildebrandi</strain>
    </source>
</reference>
<organism evidence="1 2">
    <name type="scientific">Nitzschia inconspicua</name>
    <dbReference type="NCBI Taxonomy" id="303405"/>
    <lineage>
        <taxon>Eukaryota</taxon>
        <taxon>Sar</taxon>
        <taxon>Stramenopiles</taxon>
        <taxon>Ochrophyta</taxon>
        <taxon>Bacillariophyta</taxon>
        <taxon>Bacillariophyceae</taxon>
        <taxon>Bacillariophycidae</taxon>
        <taxon>Bacillariales</taxon>
        <taxon>Bacillariaceae</taxon>
        <taxon>Nitzschia</taxon>
    </lineage>
</organism>
<dbReference type="AlphaFoldDB" id="A0A9K3Q6M6"/>